<sequence length="40" mass="4147">MSVELGEGDVILAIKANAFRRGVTLAAMVNSQGASGRVAW</sequence>
<dbReference type="AlphaFoldDB" id="A0A0J9E8B3"/>
<dbReference type="EMBL" id="LFTY01000002">
    <property type="protein sequence ID" value="KMW57999.1"/>
    <property type="molecule type" value="Genomic_DNA"/>
</dbReference>
<gene>
    <name evidence="1" type="ORF">AIOL_002967</name>
</gene>
<dbReference type="STRING" id="1675527.AIOL_002967"/>
<evidence type="ECO:0000313" key="2">
    <source>
        <dbReference type="Proteomes" id="UP000037178"/>
    </source>
</evidence>
<evidence type="ECO:0000313" key="1">
    <source>
        <dbReference type="EMBL" id="KMW57999.1"/>
    </source>
</evidence>
<dbReference type="RefSeq" id="WP_268760213.1">
    <property type="nucleotide sequence ID" value="NZ_LFTY01000002.1"/>
</dbReference>
<comment type="caution">
    <text evidence="1">The sequence shown here is derived from an EMBL/GenBank/DDBJ whole genome shotgun (WGS) entry which is preliminary data.</text>
</comment>
<keyword evidence="2" id="KW-1185">Reference proteome</keyword>
<dbReference type="Proteomes" id="UP000037178">
    <property type="component" value="Unassembled WGS sequence"/>
</dbReference>
<organism evidence="1 2">
    <name type="scientific">Candidatus Rhodobacter oscarellae</name>
    <dbReference type="NCBI Taxonomy" id="1675527"/>
    <lineage>
        <taxon>Bacteria</taxon>
        <taxon>Pseudomonadati</taxon>
        <taxon>Pseudomonadota</taxon>
        <taxon>Alphaproteobacteria</taxon>
        <taxon>Rhodobacterales</taxon>
        <taxon>Rhodobacter group</taxon>
        <taxon>Rhodobacter</taxon>
    </lineage>
</organism>
<protein>
    <submittedName>
        <fullName evidence="1">Uncharacterized protein</fullName>
    </submittedName>
</protein>
<accession>A0A0J9E8B3</accession>
<reference evidence="1 2" key="1">
    <citation type="submission" date="2015-06" db="EMBL/GenBank/DDBJ databases">
        <title>Draft genome sequence of an Alphaproteobacteria species associated to the Mediterranean sponge Oscarella lobularis.</title>
        <authorList>
            <person name="Jourda C."/>
            <person name="Santini S."/>
            <person name="Claverie J.-M."/>
        </authorList>
    </citation>
    <scope>NUCLEOTIDE SEQUENCE [LARGE SCALE GENOMIC DNA]</scope>
    <source>
        <strain evidence="1">IGS</strain>
    </source>
</reference>
<dbReference type="PATRIC" id="fig|1675527.3.peg.3108"/>
<proteinExistence type="predicted"/>
<name>A0A0J9E8B3_9RHOB</name>